<dbReference type="Proteomes" id="UP000092666">
    <property type="component" value="Unassembled WGS sequence"/>
</dbReference>
<dbReference type="GO" id="GO:0008610">
    <property type="term" value="P:lipid biosynthetic process"/>
    <property type="evidence" value="ECO:0007669"/>
    <property type="project" value="InterPro"/>
</dbReference>
<feature type="transmembrane region" description="Helical" evidence="5">
    <location>
        <begin position="47"/>
        <end position="67"/>
    </location>
</feature>
<evidence type="ECO:0000256" key="5">
    <source>
        <dbReference type="SAM" id="Phobius"/>
    </source>
</evidence>
<gene>
    <name evidence="7" type="ORF">I316_01722</name>
</gene>
<feature type="domain" description="Fatty acid hydroxylase" evidence="6">
    <location>
        <begin position="181"/>
        <end position="316"/>
    </location>
</feature>
<dbReference type="AlphaFoldDB" id="A0A1B9GZM5"/>
<evidence type="ECO:0000256" key="4">
    <source>
        <dbReference type="ARBA" id="ARBA00023136"/>
    </source>
</evidence>
<reference evidence="8" key="2">
    <citation type="submission" date="2013-12" db="EMBL/GenBank/DDBJ databases">
        <title>Evolution of pathogenesis and genome organization in the Tremellales.</title>
        <authorList>
            <person name="Cuomo C."/>
            <person name="Litvintseva A."/>
            <person name="Heitman J."/>
            <person name="Chen Y."/>
            <person name="Sun S."/>
            <person name="Springer D."/>
            <person name="Dromer F."/>
            <person name="Young S."/>
            <person name="Zeng Q."/>
            <person name="Chapman S."/>
            <person name="Gujja S."/>
            <person name="Saif S."/>
            <person name="Birren B."/>
        </authorList>
    </citation>
    <scope>NUCLEOTIDE SEQUENCE [LARGE SCALE GENOMIC DNA]</scope>
    <source>
        <strain evidence="8">BCC8398</strain>
    </source>
</reference>
<keyword evidence="8" id="KW-1185">Reference proteome</keyword>
<dbReference type="STRING" id="1296120.A0A1B9GZM5"/>
<organism evidence="7 8">
    <name type="scientific">Kwoniella heveanensis BCC8398</name>
    <dbReference type="NCBI Taxonomy" id="1296120"/>
    <lineage>
        <taxon>Eukaryota</taxon>
        <taxon>Fungi</taxon>
        <taxon>Dikarya</taxon>
        <taxon>Basidiomycota</taxon>
        <taxon>Agaricomycotina</taxon>
        <taxon>Tremellomycetes</taxon>
        <taxon>Tremellales</taxon>
        <taxon>Cryptococcaceae</taxon>
        <taxon>Kwoniella</taxon>
    </lineage>
</organism>
<keyword evidence="3 5" id="KW-1133">Transmembrane helix</keyword>
<name>A0A1B9GZM5_9TREE</name>
<sequence length="354" mass="41460">MDVLSSVIQHQYSHNSTLISTITPTAAHPPFYYVPKSSQFSFISDKYLNLAAPVVTYWVYCSLFHWLDTAKYAYFEKRRIHESPEVLARNKVTFAQVLKAVVVQHTIQICLGWFWMEGDDTVLDRQVFRDHVGEMADLAPWVADAALLLLGRRTGEQLLKTYGERIVRWVYWWGIPAAQMFFAFFVIDTWQYFWHRAMHNNRWLYRNFHSHHHRLYVSYAFGALYNHPVEGFILDSCGAVVAEALSGMSLRQATLLFTVSTIKTVDDHCGYRIWWDPCQMFFNNNADYHDIHHQAYGIKSNFSQPFFTNWDKILGTQMTREQADSKTRWKKLGHEYAEHDKHNILAASPSKKID</sequence>
<proteinExistence type="predicted"/>
<protein>
    <submittedName>
        <fullName evidence="7">C4-hydroxylase</fullName>
    </submittedName>
</protein>
<dbReference type="Pfam" id="PF04116">
    <property type="entry name" value="FA_hydroxylase"/>
    <property type="match status" value="1"/>
</dbReference>
<dbReference type="EMBL" id="KI669495">
    <property type="protein sequence ID" value="OCF36473.1"/>
    <property type="molecule type" value="Genomic_DNA"/>
</dbReference>
<feature type="transmembrane region" description="Helical" evidence="5">
    <location>
        <begin position="170"/>
        <end position="193"/>
    </location>
</feature>
<evidence type="ECO:0000313" key="7">
    <source>
        <dbReference type="EMBL" id="OCF36473.1"/>
    </source>
</evidence>
<dbReference type="GO" id="GO:0016020">
    <property type="term" value="C:membrane"/>
    <property type="evidence" value="ECO:0007669"/>
    <property type="project" value="UniProtKB-SubCell"/>
</dbReference>
<evidence type="ECO:0000256" key="1">
    <source>
        <dbReference type="ARBA" id="ARBA00004370"/>
    </source>
</evidence>
<dbReference type="GO" id="GO:0016491">
    <property type="term" value="F:oxidoreductase activity"/>
    <property type="evidence" value="ECO:0007669"/>
    <property type="project" value="InterPro"/>
</dbReference>
<evidence type="ECO:0000256" key="2">
    <source>
        <dbReference type="ARBA" id="ARBA00022692"/>
    </source>
</evidence>
<keyword evidence="4 5" id="KW-0472">Membrane</keyword>
<reference evidence="7 8" key="1">
    <citation type="submission" date="2013-07" db="EMBL/GenBank/DDBJ databases">
        <title>The Genome Sequence of Cryptococcus heveanensis BCC8398.</title>
        <authorList>
            <consortium name="The Broad Institute Genome Sequencing Platform"/>
            <person name="Cuomo C."/>
            <person name="Litvintseva A."/>
            <person name="Chen Y."/>
            <person name="Heitman J."/>
            <person name="Sun S."/>
            <person name="Springer D."/>
            <person name="Dromer F."/>
            <person name="Young S.K."/>
            <person name="Zeng Q."/>
            <person name="Gargeya S."/>
            <person name="Fitzgerald M."/>
            <person name="Abouelleil A."/>
            <person name="Alvarado L."/>
            <person name="Berlin A.M."/>
            <person name="Chapman S.B."/>
            <person name="Dewar J."/>
            <person name="Goldberg J."/>
            <person name="Griggs A."/>
            <person name="Gujja S."/>
            <person name="Hansen M."/>
            <person name="Howarth C."/>
            <person name="Imamovic A."/>
            <person name="Larimer J."/>
            <person name="McCowan C."/>
            <person name="Murphy C."/>
            <person name="Pearson M."/>
            <person name="Priest M."/>
            <person name="Roberts A."/>
            <person name="Saif S."/>
            <person name="Shea T."/>
            <person name="Sykes S."/>
            <person name="Wortman J."/>
            <person name="Nusbaum C."/>
            <person name="Birren B."/>
        </authorList>
    </citation>
    <scope>NUCLEOTIDE SEQUENCE [LARGE SCALE GENOMIC DNA]</scope>
    <source>
        <strain evidence="7 8">BCC8398</strain>
    </source>
</reference>
<keyword evidence="2 5" id="KW-0812">Transmembrane</keyword>
<comment type="subcellular location">
    <subcellularLocation>
        <location evidence="1">Membrane</location>
    </subcellularLocation>
</comment>
<evidence type="ECO:0000313" key="8">
    <source>
        <dbReference type="Proteomes" id="UP000092666"/>
    </source>
</evidence>
<dbReference type="PANTHER" id="PTHR11863">
    <property type="entry name" value="STEROL DESATURASE"/>
    <property type="match status" value="1"/>
</dbReference>
<dbReference type="InterPro" id="IPR050307">
    <property type="entry name" value="Sterol_Desaturase_Related"/>
</dbReference>
<dbReference type="InterPro" id="IPR006694">
    <property type="entry name" value="Fatty_acid_hydroxylase"/>
</dbReference>
<accession>A0A1B9GZM5</accession>
<evidence type="ECO:0000256" key="3">
    <source>
        <dbReference type="ARBA" id="ARBA00022989"/>
    </source>
</evidence>
<evidence type="ECO:0000259" key="6">
    <source>
        <dbReference type="Pfam" id="PF04116"/>
    </source>
</evidence>
<dbReference type="GO" id="GO:0005506">
    <property type="term" value="F:iron ion binding"/>
    <property type="evidence" value="ECO:0007669"/>
    <property type="project" value="InterPro"/>
</dbReference>
<dbReference type="OrthoDB" id="408954at2759"/>